<dbReference type="InterPro" id="IPR027467">
    <property type="entry name" value="MopterinOxRdtase_cofactor_BS"/>
</dbReference>
<dbReference type="GO" id="GO:0016491">
    <property type="term" value="F:oxidoreductase activity"/>
    <property type="evidence" value="ECO:0007669"/>
    <property type="project" value="UniProtKB-KW"/>
</dbReference>
<evidence type="ECO:0000256" key="3">
    <source>
        <dbReference type="ARBA" id="ARBA00008747"/>
    </source>
</evidence>
<name>A0A2I5TNE6_SERS3</name>
<keyword evidence="14" id="KW-1185">Reference proteome</keyword>
<evidence type="ECO:0000256" key="9">
    <source>
        <dbReference type="ARBA" id="ARBA00023014"/>
    </source>
</evidence>
<dbReference type="GO" id="GO:0042128">
    <property type="term" value="P:nitrate assimilation"/>
    <property type="evidence" value="ECO:0007669"/>
    <property type="project" value="UniProtKB-KW"/>
</dbReference>
<dbReference type="Gene3D" id="2.20.25.90">
    <property type="entry name" value="ADC-like domains"/>
    <property type="match status" value="1"/>
</dbReference>
<protein>
    <submittedName>
        <fullName evidence="13">Nitrate reductase</fullName>
    </submittedName>
</protein>
<dbReference type="InterPro" id="IPR006657">
    <property type="entry name" value="MoPterin_dinucl-bd_dom"/>
</dbReference>
<dbReference type="Pfam" id="PF04324">
    <property type="entry name" value="Fer2_BFD"/>
    <property type="match status" value="1"/>
</dbReference>
<dbReference type="EMBL" id="CP025084">
    <property type="protein sequence ID" value="AUH06090.1"/>
    <property type="molecule type" value="Genomic_DNA"/>
</dbReference>
<evidence type="ECO:0000313" key="15">
    <source>
        <dbReference type="Proteomes" id="UP000233778"/>
    </source>
</evidence>
<evidence type="ECO:0000313" key="12">
    <source>
        <dbReference type="EMBL" id="AUH01767.1"/>
    </source>
</evidence>
<accession>A0A2I5TNE6</accession>
<dbReference type="GO" id="GO:0016020">
    <property type="term" value="C:membrane"/>
    <property type="evidence" value="ECO:0007669"/>
    <property type="project" value="TreeGrafter"/>
</dbReference>
<keyword evidence="6" id="KW-0479">Metal-binding</keyword>
<reference evidence="13 14" key="1">
    <citation type="journal article" date="2013" name="Genome Announc.">
        <title>Draft genome sequence of Serratia sp. strain ATCC 39006, a model bacterium for analysis of the biosynthesis and regulation of prodigiosin, a carbapenem, and gas vesicles.</title>
        <authorList>
            <person name="Fineran P.C."/>
            <person name="Iglesias Cans M.C."/>
            <person name="Ramsay J.P."/>
            <person name="Wilf N.M."/>
            <person name="Cossyleon D."/>
            <person name="McNeil M.B."/>
            <person name="Williamson N.R."/>
            <person name="Monson R.E."/>
            <person name="Becher S.A."/>
            <person name="Stanton J.A."/>
            <person name="Brugger K."/>
            <person name="Brown S.D."/>
            <person name="Salmond G.P."/>
        </authorList>
    </citation>
    <scope>NUCLEOTIDE SEQUENCE [LARGE SCALE GENOMIC DNA]</scope>
    <source>
        <strain evidence="13">ATCC 39006</strain>
        <strain evidence="14">ATCC 39006 / SC 11482</strain>
    </source>
</reference>
<comment type="cofactor">
    <cofactor evidence="1">
        <name>Mo-bis(molybdopterin guanine dinucleotide)</name>
        <dbReference type="ChEBI" id="CHEBI:60539"/>
    </cofactor>
</comment>
<evidence type="ECO:0000256" key="7">
    <source>
        <dbReference type="ARBA" id="ARBA00023002"/>
    </source>
</evidence>
<dbReference type="Gene3D" id="3.40.50.740">
    <property type="match status" value="1"/>
</dbReference>
<dbReference type="Gene3D" id="1.10.10.1100">
    <property type="entry name" value="BFD-like [2Fe-2S]-binding domain"/>
    <property type="match status" value="1"/>
</dbReference>
<evidence type="ECO:0000256" key="10">
    <source>
        <dbReference type="ARBA" id="ARBA00023063"/>
    </source>
</evidence>
<dbReference type="STRING" id="104623.Ser39006_01635"/>
<dbReference type="KEGG" id="sera:Ser39006_019335"/>
<dbReference type="Pfam" id="PF00384">
    <property type="entry name" value="Molybdopterin"/>
    <property type="match status" value="1"/>
</dbReference>
<dbReference type="PROSITE" id="PS51669">
    <property type="entry name" value="4FE4S_MOW_BIS_MGD"/>
    <property type="match status" value="1"/>
</dbReference>
<dbReference type="GO" id="GO:0043546">
    <property type="term" value="F:molybdopterin cofactor binding"/>
    <property type="evidence" value="ECO:0007669"/>
    <property type="project" value="InterPro"/>
</dbReference>
<evidence type="ECO:0000313" key="13">
    <source>
        <dbReference type="EMBL" id="AUH06090.1"/>
    </source>
</evidence>
<dbReference type="Gene3D" id="3.40.228.10">
    <property type="entry name" value="Dimethylsulfoxide Reductase, domain 2"/>
    <property type="match status" value="1"/>
</dbReference>
<dbReference type="CDD" id="cd02754">
    <property type="entry name" value="MopB_Nitrate-R-NapA-like"/>
    <property type="match status" value="1"/>
</dbReference>
<proteinExistence type="inferred from homology"/>
<sequence>MNRRICQTTCPYCGVGCGVLAEIDEQGKVTIAGDPHHPANLGRLCVKGSALGETLDLKGRLLWPIVEGHRVSWSQALDTVAERLQKTIAEHGPQSVAFYGSGQLLTEDYYVANKLMKGFIGVANMDTNSRLCMASAVIGYKRGLGADAVPCSYEDIELADLVVLVGSNTAWAHPVVYQRLVQAKQQRPHMRVVVIDPRRTATCDIADLHLPLQPGSDAGLFNGLLRWLQQEAVFDRGALSGCLSGLDDALAAADPWSPAQIADFCQLDAALIERFYRLFSKSQTVVTLYSQGINQSSSGSDKCNAIINVHLLSGKIGCPGSGPFSITGQPNAMGGREVGGLANQLASHMGFTPQDIDRMKRFWQTDRVATQPGLNAVELFHAIDRGEVKAVWIMGTNPVVSMPDADRVKQALTRCPLVIVSDVMRHTDTGTTANILLPALGWGEKDGTVTNSERRISRQRAFLPAPGEAKADWWILTQVAQRMGFAAAFDYQHPAQIFREHAALSGFENNGSRVFDISALAALSDAQWQHLAPVQWPVNARFPQGRARLGDDGQFWHADGKARLIAVTPQLPLHPHHLAYPLVLNTGRIRDQWHTMTRTGKSARLMRHQPEPYCELHPLDAKNEDIHAGDLVRLSSAQGWMLAKAKISTGQARGSVFVPMHWNRQFSAQARVDSLIAPITDPYSGQPESKHGRVRVQRWQPAWQASLFLLDEALLSNTGEWSNASEPPTAYWSKIPHETVTQYVLAGQTDIADWRGWLAEHYGFIENSGRDSVQYQIAQGKGLFHLVAWRDQRVVLALYVSAQSLQIDNDSICNAFITPPESSYQRQALLAGKMAQGQLKQGSTVCSCYGVGEEIIIGAIRQGCHSVSALGRKLKCGTNCGSCIPELKALLSQHTPAAKSELQKAG</sequence>
<comment type="similarity">
    <text evidence="3">Belongs to the prokaryotic molybdopterin-containing oxidoreductase family. NasA/NapA/NarB subfamily.</text>
</comment>
<feature type="domain" description="4Fe-4S Mo/W bis-MGD-type" evidence="11">
    <location>
        <begin position="3"/>
        <end position="59"/>
    </location>
</feature>
<dbReference type="InterPro" id="IPR050123">
    <property type="entry name" value="Prok_molybdopt-oxidoreductase"/>
</dbReference>
<reference evidence="12 15" key="3">
    <citation type="submission" date="2017-11" db="EMBL/GenBank/DDBJ databases">
        <title>Complete genome sequence of Serratia sp. ATCC 39006 LacA.</title>
        <authorList>
            <person name="Hampton H.G."/>
            <person name="Jackson S.A."/>
            <person name="Jauregui R."/>
            <person name="Poulter G.T.M."/>
            <person name="Salmond G.P.C."/>
            <person name="Fineran P.C."/>
        </authorList>
    </citation>
    <scope>NUCLEOTIDE SEQUENCE [LARGE SCALE GENOMIC DNA]</scope>
    <source>
        <strain evidence="12 15">ATCC 39006</strain>
    </source>
</reference>
<evidence type="ECO:0000256" key="1">
    <source>
        <dbReference type="ARBA" id="ARBA00001942"/>
    </source>
</evidence>
<dbReference type="GO" id="GO:0051539">
    <property type="term" value="F:4 iron, 4 sulfur cluster binding"/>
    <property type="evidence" value="ECO:0007669"/>
    <property type="project" value="UniProtKB-KW"/>
</dbReference>
<dbReference type="CDD" id="cd02791">
    <property type="entry name" value="MopB_CT_Nitrate-R-NapA-like"/>
    <property type="match status" value="1"/>
</dbReference>
<dbReference type="InterPro" id="IPR041957">
    <property type="entry name" value="CT_Nitrate-R-NapA-like"/>
</dbReference>
<reference evidence="13" key="2">
    <citation type="submission" date="2013-09" db="EMBL/GenBank/DDBJ databases">
        <authorList>
            <person name="Wang G."/>
            <person name="Yang Y."/>
            <person name="Su Y."/>
        </authorList>
    </citation>
    <scope>NUCLEOTIDE SEQUENCE</scope>
    <source>
        <strain evidence="13">ATCC 39006</strain>
    </source>
</reference>
<dbReference type="PROSITE" id="PS00551">
    <property type="entry name" value="MOLYBDOPTERIN_PROK_1"/>
    <property type="match status" value="1"/>
</dbReference>
<keyword evidence="5" id="KW-0500">Molybdenum</keyword>
<dbReference type="EMBL" id="CP025085">
    <property type="protein sequence ID" value="AUH01767.1"/>
    <property type="molecule type" value="Genomic_DNA"/>
</dbReference>
<keyword evidence="10" id="KW-0534">Nitrate assimilation</keyword>
<keyword evidence="8" id="KW-0408">Iron</keyword>
<evidence type="ECO:0000256" key="5">
    <source>
        <dbReference type="ARBA" id="ARBA00022505"/>
    </source>
</evidence>
<dbReference type="SMART" id="SM00926">
    <property type="entry name" value="Molybdop_Fe4S4"/>
    <property type="match status" value="1"/>
</dbReference>
<dbReference type="PANTHER" id="PTHR43105:SF9">
    <property type="entry name" value="NADPH-FE(3+) OXIDOREDUCTASE SUBUNIT ALPHA"/>
    <property type="match status" value="1"/>
</dbReference>
<organism evidence="13 14">
    <name type="scientific">Serratia sp. (strain ATCC 39006)</name>
    <name type="common">Prodigiosinella confusarubida</name>
    <dbReference type="NCBI Taxonomy" id="104623"/>
    <lineage>
        <taxon>Bacteria</taxon>
        <taxon>Pseudomonadati</taxon>
        <taxon>Pseudomonadota</taxon>
        <taxon>Gammaproteobacteria</taxon>
        <taxon>Enterobacterales</taxon>
        <taxon>Pectobacteriaceae</taxon>
        <taxon>Prodigiosinella</taxon>
    </lineage>
</organism>
<dbReference type="SUPFAM" id="SSF50692">
    <property type="entry name" value="ADC-like"/>
    <property type="match status" value="1"/>
</dbReference>
<keyword evidence="9" id="KW-0411">Iron-sulfur</keyword>
<dbReference type="Proteomes" id="UP000233778">
    <property type="component" value="Chromosome"/>
</dbReference>
<dbReference type="Gene3D" id="2.40.40.20">
    <property type="match status" value="1"/>
</dbReference>
<reference evidence="13" key="4">
    <citation type="submission" date="2017-11" db="EMBL/GenBank/DDBJ databases">
        <title>Complete genome sequence of Serratia sp. ATCC 39006.</title>
        <authorList>
            <person name="Hampton H.G."/>
            <person name="Jackson S.A."/>
            <person name="Jauregui R."/>
            <person name="Poulter G.T.M."/>
            <person name="Salmond G.P.C."/>
            <person name="Fineran P.C."/>
        </authorList>
    </citation>
    <scope>NUCLEOTIDE SEQUENCE</scope>
    <source>
        <strain evidence="13">ATCC 39006</strain>
    </source>
</reference>
<evidence type="ECO:0000313" key="14">
    <source>
        <dbReference type="Proteomes" id="UP000017700"/>
    </source>
</evidence>
<dbReference type="Pfam" id="PF04879">
    <property type="entry name" value="Molybdop_Fe4S4"/>
    <property type="match status" value="1"/>
</dbReference>
<keyword evidence="4" id="KW-0004">4Fe-4S</keyword>
<evidence type="ECO:0000256" key="6">
    <source>
        <dbReference type="ARBA" id="ARBA00022723"/>
    </source>
</evidence>
<dbReference type="InterPro" id="IPR006963">
    <property type="entry name" value="Mopterin_OxRdtase_4Fe-4S_dom"/>
</dbReference>
<dbReference type="GO" id="GO:1990204">
    <property type="term" value="C:oxidoreductase complex"/>
    <property type="evidence" value="ECO:0007669"/>
    <property type="project" value="UniProtKB-ARBA"/>
</dbReference>
<evidence type="ECO:0000256" key="2">
    <source>
        <dbReference type="ARBA" id="ARBA00001966"/>
    </source>
</evidence>
<dbReference type="Pfam" id="PF01568">
    <property type="entry name" value="Molydop_binding"/>
    <property type="match status" value="1"/>
</dbReference>
<dbReference type="RefSeq" id="WP_021014903.1">
    <property type="nucleotide sequence ID" value="NZ_CP025084.1"/>
</dbReference>
<dbReference type="InterPro" id="IPR009010">
    <property type="entry name" value="Asp_de-COase-like_dom_sf"/>
</dbReference>
<dbReference type="GO" id="GO:0045333">
    <property type="term" value="P:cellular respiration"/>
    <property type="evidence" value="ECO:0007669"/>
    <property type="project" value="UniProtKB-ARBA"/>
</dbReference>
<dbReference type="InterPro" id="IPR041854">
    <property type="entry name" value="BFD-like_2Fe2S-bd_dom_sf"/>
</dbReference>
<dbReference type="InterPro" id="IPR006656">
    <property type="entry name" value="Mopterin_OxRdtase"/>
</dbReference>
<keyword evidence="7" id="KW-0560">Oxidoreductase</keyword>
<gene>
    <name evidence="12" type="ORF">CWC46_19335</name>
    <name evidence="13" type="ORF">Ser39006_019335</name>
</gene>
<dbReference type="InterPro" id="IPR007419">
    <property type="entry name" value="BFD-like_2Fe2S-bd_dom"/>
</dbReference>
<evidence type="ECO:0000259" key="11">
    <source>
        <dbReference type="PROSITE" id="PS51669"/>
    </source>
</evidence>
<dbReference type="GO" id="GO:0046872">
    <property type="term" value="F:metal ion binding"/>
    <property type="evidence" value="ECO:0007669"/>
    <property type="project" value="UniProtKB-KW"/>
</dbReference>
<dbReference type="Proteomes" id="UP000017700">
    <property type="component" value="Chromosome"/>
</dbReference>
<evidence type="ECO:0000256" key="8">
    <source>
        <dbReference type="ARBA" id="ARBA00023004"/>
    </source>
</evidence>
<dbReference type="PANTHER" id="PTHR43105">
    <property type="entry name" value="RESPIRATORY NITRATE REDUCTASE"/>
    <property type="match status" value="1"/>
</dbReference>
<dbReference type="SUPFAM" id="SSF53706">
    <property type="entry name" value="Formate dehydrogenase/DMSO reductase, domains 1-3"/>
    <property type="match status" value="1"/>
</dbReference>
<evidence type="ECO:0000256" key="4">
    <source>
        <dbReference type="ARBA" id="ARBA00022485"/>
    </source>
</evidence>
<comment type="cofactor">
    <cofactor evidence="2">
        <name>[4Fe-4S] cluster</name>
        <dbReference type="ChEBI" id="CHEBI:49883"/>
    </cofactor>
</comment>
<dbReference type="KEGG" id="serq:CWC46_19335"/>
<dbReference type="AlphaFoldDB" id="A0A2I5TNE6"/>
<dbReference type="OrthoDB" id="9810782at2"/>